<dbReference type="Gene3D" id="3.40.50.300">
    <property type="entry name" value="P-loop containing nucleotide triphosphate hydrolases"/>
    <property type="match status" value="1"/>
</dbReference>
<evidence type="ECO:0000313" key="7">
    <source>
        <dbReference type="Proteomes" id="UP000614410"/>
    </source>
</evidence>
<dbReference type="PROSITE" id="PS50893">
    <property type="entry name" value="ABC_TRANSPORTER_2"/>
    <property type="match status" value="1"/>
</dbReference>
<evidence type="ECO:0000256" key="1">
    <source>
        <dbReference type="ARBA" id="ARBA00005417"/>
    </source>
</evidence>
<dbReference type="PANTHER" id="PTHR43335">
    <property type="entry name" value="ABC TRANSPORTER, ATP-BINDING PROTEIN"/>
    <property type="match status" value="1"/>
</dbReference>
<evidence type="ECO:0000256" key="4">
    <source>
        <dbReference type="ARBA" id="ARBA00022840"/>
    </source>
</evidence>
<dbReference type="PANTHER" id="PTHR43335:SF2">
    <property type="entry name" value="ABC TRANSPORTER, ATP-BINDING PROTEIN"/>
    <property type="match status" value="1"/>
</dbReference>
<dbReference type="SUPFAM" id="SSF52540">
    <property type="entry name" value="P-loop containing nucleoside triphosphate hydrolases"/>
    <property type="match status" value="1"/>
</dbReference>
<dbReference type="AlphaFoldDB" id="A0A934KMZ4"/>
<dbReference type="Proteomes" id="UP000614410">
    <property type="component" value="Unassembled WGS sequence"/>
</dbReference>
<dbReference type="InterPro" id="IPR027417">
    <property type="entry name" value="P-loop_NTPase"/>
</dbReference>
<dbReference type="GO" id="GO:0005524">
    <property type="term" value="F:ATP binding"/>
    <property type="evidence" value="ECO:0007669"/>
    <property type="project" value="UniProtKB-KW"/>
</dbReference>
<reference evidence="6 7" key="1">
    <citation type="submission" date="2020-10" db="EMBL/GenBank/DDBJ databases">
        <title>Ca. Dormibacterota MAGs.</title>
        <authorList>
            <person name="Montgomery K."/>
        </authorList>
    </citation>
    <scope>NUCLEOTIDE SEQUENCE [LARGE SCALE GENOMIC DNA]</scope>
    <source>
        <strain evidence="6">Mitchell_Peninsula_5</strain>
    </source>
</reference>
<keyword evidence="2" id="KW-0813">Transport</keyword>
<dbReference type="InterPro" id="IPR003593">
    <property type="entry name" value="AAA+_ATPase"/>
</dbReference>
<name>A0A934KMZ4_9BACT</name>
<feature type="domain" description="ABC transporter" evidence="5">
    <location>
        <begin position="23"/>
        <end position="249"/>
    </location>
</feature>
<dbReference type="SMART" id="SM00382">
    <property type="entry name" value="AAA"/>
    <property type="match status" value="1"/>
</dbReference>
<dbReference type="EMBL" id="JAEKNN010000069">
    <property type="protein sequence ID" value="MBJ7610632.1"/>
    <property type="molecule type" value="Genomic_DNA"/>
</dbReference>
<evidence type="ECO:0000256" key="2">
    <source>
        <dbReference type="ARBA" id="ARBA00022448"/>
    </source>
</evidence>
<dbReference type="Pfam" id="PF00005">
    <property type="entry name" value="ABC_tran"/>
    <property type="match status" value="1"/>
</dbReference>
<evidence type="ECO:0000313" key="6">
    <source>
        <dbReference type="EMBL" id="MBJ7610632.1"/>
    </source>
</evidence>
<dbReference type="InterPro" id="IPR017871">
    <property type="entry name" value="ABC_transporter-like_CS"/>
</dbReference>
<dbReference type="GO" id="GO:0016887">
    <property type="term" value="F:ATP hydrolysis activity"/>
    <property type="evidence" value="ECO:0007669"/>
    <property type="project" value="InterPro"/>
</dbReference>
<accession>A0A934KMZ4</accession>
<evidence type="ECO:0000259" key="5">
    <source>
        <dbReference type="PROSITE" id="PS50893"/>
    </source>
</evidence>
<evidence type="ECO:0000256" key="3">
    <source>
        <dbReference type="ARBA" id="ARBA00022741"/>
    </source>
</evidence>
<gene>
    <name evidence="6" type="ORF">JF887_14590</name>
</gene>
<comment type="similarity">
    <text evidence="1">Belongs to the ABC transporter superfamily.</text>
</comment>
<protein>
    <submittedName>
        <fullName evidence="6">ABC transporter ATP-binding protein</fullName>
    </submittedName>
</protein>
<dbReference type="InterPro" id="IPR003439">
    <property type="entry name" value="ABC_transporter-like_ATP-bd"/>
</dbReference>
<proteinExistence type="inferred from homology"/>
<sequence length="332" mass="34634">MSAVASPQAVGLLTTPPAATAAVRADGVVRRYRNGRGVGPVDLAVGPGETMALMGRNGCGKTTLLRLLATVSRPQRGEVSWFDGPAAPARAHIGLALDGALEDGGLTGRQATYFWCAQWISARDEVRTRTDGLLDRLGLAAAADAAVGSYSFGMRRRLALVAALVHDPLLALLDEPTAGLDPAGCAELAVILAERRERARSTIVASNDPGFVEAVAGQVTFLDEGLVVRCATPQELLDSLPRGRVAELVTHGRCDAAGLRRVAGVVDVAVAGSSAMVRFDGDSTIAALVAAADAPGGRLRELRLRRPDLGDCFRELTGQMLEDGHWSATTPA</sequence>
<keyword evidence="4 6" id="KW-0067">ATP-binding</keyword>
<dbReference type="PROSITE" id="PS00211">
    <property type="entry name" value="ABC_TRANSPORTER_1"/>
    <property type="match status" value="1"/>
</dbReference>
<comment type="caution">
    <text evidence="6">The sequence shown here is derived from an EMBL/GenBank/DDBJ whole genome shotgun (WGS) entry which is preliminary data.</text>
</comment>
<keyword evidence="3" id="KW-0547">Nucleotide-binding</keyword>
<organism evidence="6 7">
    <name type="scientific">Candidatus Amunia macphersoniae</name>
    <dbReference type="NCBI Taxonomy" id="3127014"/>
    <lineage>
        <taxon>Bacteria</taxon>
        <taxon>Bacillati</taxon>
        <taxon>Candidatus Dormiibacterota</taxon>
        <taxon>Candidatus Dormibacteria</taxon>
        <taxon>Candidatus Aeolococcales</taxon>
        <taxon>Candidatus Aeolococcaceae</taxon>
        <taxon>Candidatus Amunia</taxon>
    </lineage>
</organism>
<dbReference type="CDD" id="cd03230">
    <property type="entry name" value="ABC_DR_subfamily_A"/>
    <property type="match status" value="1"/>
</dbReference>